<name>A0A381Q0B2_9ZZZZ</name>
<gene>
    <name evidence="2" type="ORF">METZ01_LOCUS24553</name>
</gene>
<reference evidence="2" key="1">
    <citation type="submission" date="2018-05" db="EMBL/GenBank/DDBJ databases">
        <authorList>
            <person name="Lanie J.A."/>
            <person name="Ng W.-L."/>
            <person name="Kazmierczak K.M."/>
            <person name="Andrzejewski T.M."/>
            <person name="Davidsen T.M."/>
            <person name="Wayne K.J."/>
            <person name="Tettelin H."/>
            <person name="Glass J.I."/>
            <person name="Rusch D."/>
            <person name="Podicherti R."/>
            <person name="Tsui H.-C.T."/>
            <person name="Winkler M.E."/>
        </authorList>
    </citation>
    <scope>NUCLEOTIDE SEQUENCE</scope>
</reference>
<comment type="similarity">
    <text evidence="1">Belongs to the enoyl-CoA hydratase/isomerase family.</text>
</comment>
<evidence type="ECO:0008006" key="3">
    <source>
        <dbReference type="Google" id="ProtNLM"/>
    </source>
</evidence>
<proteinExistence type="inferred from homology"/>
<dbReference type="AlphaFoldDB" id="A0A381Q0B2"/>
<evidence type="ECO:0000313" key="2">
    <source>
        <dbReference type="EMBL" id="SUZ71699.1"/>
    </source>
</evidence>
<dbReference type="SUPFAM" id="SSF52096">
    <property type="entry name" value="ClpP/crotonase"/>
    <property type="match status" value="1"/>
</dbReference>
<dbReference type="InterPro" id="IPR001753">
    <property type="entry name" value="Enoyl-CoA_hydra/iso"/>
</dbReference>
<dbReference type="Gene3D" id="3.90.226.10">
    <property type="entry name" value="2-enoyl-CoA Hydratase, Chain A, domain 1"/>
    <property type="match status" value="1"/>
</dbReference>
<dbReference type="Pfam" id="PF00378">
    <property type="entry name" value="ECH_1"/>
    <property type="match status" value="1"/>
</dbReference>
<dbReference type="EMBL" id="UINC01001129">
    <property type="protein sequence ID" value="SUZ71699.1"/>
    <property type="molecule type" value="Genomic_DNA"/>
</dbReference>
<accession>A0A381Q0B2</accession>
<dbReference type="InterPro" id="IPR029045">
    <property type="entry name" value="ClpP/crotonase-like_dom_sf"/>
</dbReference>
<protein>
    <recommendedName>
        <fullName evidence="3">Enoyl-CoA hydratase</fullName>
    </recommendedName>
</protein>
<dbReference type="PANTHER" id="PTHR43802:SF1">
    <property type="entry name" value="IP11341P-RELATED"/>
    <property type="match status" value="1"/>
</dbReference>
<evidence type="ECO:0000256" key="1">
    <source>
        <dbReference type="ARBA" id="ARBA00005254"/>
    </source>
</evidence>
<sequence>MTVSASNTDELLVEQRDRVVVLTLNRPERLNAISRDMLGELSNKMVEANKDPDTRCIVLTGAGRGFCSGLDLIAVGEGGIGSSDSATKGQNRPRQLFDLRDAPINVMWNIDTPVVCAVNGAAAGYGMDITLLADIRIAGESAKMAAVTAKRNVVPESGGTWLLPRLIGWAKAAELYYRARTIDAQEALDLGLVNAVVPNEELMDTAMQWANEIADNAPMAVQTTKRMMRMGLEESYDTAVDHLMVHLNGLFNSEDFEEGVKAFLEKRKPEFSGR</sequence>
<dbReference type="CDD" id="cd06558">
    <property type="entry name" value="crotonase-like"/>
    <property type="match status" value="1"/>
</dbReference>
<organism evidence="2">
    <name type="scientific">marine metagenome</name>
    <dbReference type="NCBI Taxonomy" id="408172"/>
    <lineage>
        <taxon>unclassified sequences</taxon>
        <taxon>metagenomes</taxon>
        <taxon>ecological metagenomes</taxon>
    </lineage>
</organism>
<dbReference type="PANTHER" id="PTHR43802">
    <property type="entry name" value="ENOYL-COA HYDRATASE"/>
    <property type="match status" value="1"/>
</dbReference>